<evidence type="ECO:0000256" key="5">
    <source>
        <dbReference type="ARBA" id="ARBA00022840"/>
    </source>
</evidence>
<evidence type="ECO:0000256" key="6">
    <source>
        <dbReference type="ARBA" id="ARBA00022989"/>
    </source>
</evidence>
<dbReference type="Pfam" id="PF01061">
    <property type="entry name" value="ABC2_membrane"/>
    <property type="match status" value="1"/>
</dbReference>
<evidence type="ECO:0000256" key="3">
    <source>
        <dbReference type="ARBA" id="ARBA00022692"/>
    </source>
</evidence>
<dbReference type="InterPro" id="IPR003439">
    <property type="entry name" value="ABC_transporter-like_ATP-bd"/>
</dbReference>
<keyword evidence="5" id="KW-0067">ATP-binding</keyword>
<accession>A0ABR4MYD9</accession>
<feature type="compositionally biased region" description="Low complexity" evidence="8">
    <location>
        <begin position="321"/>
        <end position="332"/>
    </location>
</feature>
<dbReference type="SUPFAM" id="SSF52540">
    <property type="entry name" value="P-loop containing nucleoside triphosphate hydrolases"/>
    <property type="match status" value="1"/>
</dbReference>
<feature type="transmembrane region" description="Helical" evidence="9">
    <location>
        <begin position="929"/>
        <end position="946"/>
    </location>
</feature>
<feature type="region of interest" description="Disordered" evidence="8">
    <location>
        <begin position="673"/>
        <end position="808"/>
    </location>
</feature>
<feature type="region of interest" description="Disordered" evidence="8">
    <location>
        <begin position="263"/>
        <end position="283"/>
    </location>
</feature>
<keyword evidence="3 9" id="KW-0812">Transmembrane</keyword>
<evidence type="ECO:0000313" key="11">
    <source>
        <dbReference type="EMBL" id="KAL2912287.1"/>
    </source>
</evidence>
<evidence type="ECO:0000259" key="10">
    <source>
        <dbReference type="PROSITE" id="PS50893"/>
    </source>
</evidence>
<gene>
    <name evidence="11" type="primary">ADP1</name>
    <name evidence="11" type="ORF">HK105_208202</name>
</gene>
<feature type="transmembrane region" description="Helical" evidence="9">
    <location>
        <begin position="234"/>
        <end position="257"/>
    </location>
</feature>
<proteinExistence type="predicted"/>
<dbReference type="InterPro" id="IPR043926">
    <property type="entry name" value="ABCG_dom"/>
</dbReference>
<feature type="transmembrane region" description="Helical" evidence="9">
    <location>
        <begin position="1064"/>
        <end position="1086"/>
    </location>
</feature>
<reference evidence="11 12" key="1">
    <citation type="submission" date="2023-09" db="EMBL/GenBank/DDBJ databases">
        <title>Pangenome analysis of Batrachochytrium dendrobatidis and related Chytrids.</title>
        <authorList>
            <person name="Yacoub M.N."/>
            <person name="Stajich J.E."/>
            <person name="James T.Y."/>
        </authorList>
    </citation>
    <scope>NUCLEOTIDE SEQUENCE [LARGE SCALE GENOMIC DNA]</scope>
    <source>
        <strain evidence="11 12">JEL0888</strain>
    </source>
</reference>
<dbReference type="InterPro" id="IPR003593">
    <property type="entry name" value="AAA+_ATPase"/>
</dbReference>
<name>A0ABR4MYD9_9FUNG</name>
<evidence type="ECO:0000256" key="2">
    <source>
        <dbReference type="ARBA" id="ARBA00022448"/>
    </source>
</evidence>
<organism evidence="11 12">
    <name type="scientific">Polyrhizophydium stewartii</name>
    <dbReference type="NCBI Taxonomy" id="2732419"/>
    <lineage>
        <taxon>Eukaryota</taxon>
        <taxon>Fungi</taxon>
        <taxon>Fungi incertae sedis</taxon>
        <taxon>Chytridiomycota</taxon>
        <taxon>Chytridiomycota incertae sedis</taxon>
        <taxon>Chytridiomycetes</taxon>
        <taxon>Rhizophydiales</taxon>
        <taxon>Rhizophydiales incertae sedis</taxon>
        <taxon>Polyrhizophydium</taxon>
    </lineage>
</organism>
<keyword evidence="4" id="KW-0547">Nucleotide-binding</keyword>
<feature type="transmembrane region" description="Helical" evidence="9">
    <location>
        <begin position="1152"/>
        <end position="1174"/>
    </location>
</feature>
<dbReference type="EMBL" id="JADGIZ020000071">
    <property type="protein sequence ID" value="KAL2912287.1"/>
    <property type="molecule type" value="Genomic_DNA"/>
</dbReference>
<dbReference type="Gene3D" id="3.40.50.300">
    <property type="entry name" value="P-loop containing nucleotide triphosphate hydrolases"/>
    <property type="match status" value="1"/>
</dbReference>
<feature type="transmembrane region" description="Helical" evidence="9">
    <location>
        <begin position="1033"/>
        <end position="1057"/>
    </location>
</feature>
<dbReference type="InterPro" id="IPR000742">
    <property type="entry name" value="EGF"/>
</dbReference>
<dbReference type="PROSITE" id="PS01186">
    <property type="entry name" value="EGF_2"/>
    <property type="match status" value="1"/>
</dbReference>
<sequence length="1178" mass="129390">MFPCLNFGNCSDVTGKCVCPAGFGLNDCSQPFCQTDSACNPLVPGGQNGSCYNSMNPVFKNHVLCDVTNKAIVDALKERTPQLSLDCDKTSSTCDFQFWAGQLESFYCHMQECSFSQENTATSNRTVFNCPHMQCKCYPGRLLCEKGGLDFTDWFNNPEEGPNGPGTFECDETITDTDIRRTCKFTEPHMNEVISQFFGDPYIMLKCPKAGECLHYTQVPGYKRPLLDSSFSPMVIGLMLVGGVGLVVIVVGSLVWLQRKADDPRSGYMPVGSDDQPRGARHEEMMSDHVPCTIMLRDLSYMIETNRKISSSDAGEPSNPPSASQQHQNQQQRSRRDPPGLSVRVDVGQSNQETIHLSRNNSDDVIAAPEIITSGTGTPASTRQRKQKMVVLEGVQGIVRPGEVMAIMGGSGAGKTTFLDILARKSKSGIVSGEILVNGRFMDNQEYKSIIGYVDQEDTLMDTLTVFETILYSALLRLPKTMSYEAKVKRVEETMLELDILQIANRRVGSSGKRGLSGGEKRRVSIACELVTSPSILFLDEPTSGLDTYNAYNVIESLVSLARDYQRTVILTIHQPRSNIYALFDQLVLLAKGRVAYSGPAQESVIRHFANMGFECPLGFNIADYLVDLTMHVGGPNTAEENGADDGQTADAAELSSAATPLLATLTDIGSQSDLHSSLATHSRRRSTIRMRQESQLFSRKHHSGTQSPSHAGTHDLLSRSPSPGHQTSVGDWSNPLLGGHSGENGVAAAPRTNGHAIPPSRSPVADQRAAGSPAQARAQPSAARASAISARRDLNRTAQSSNGAVVRPPMGEQLTLLIEGYENSAVGRQIRSEIAEVVAASYPDGAPRQLHRNGGRSHAMSLSGIPSLSGWSLSSSVRWVIDSVSDFLGLSRTPLQRARASWWTQFRILSGRTFRNLYRNPDLLRTHYVISVVVALICGFLFWKIDNTLAGFQNRLGVMFFICAVFGFSCLSSMQVFAAERLIFVRERANRYYTPITYFVPKILFDVLPLRVVPPIILGLICYHMIGLRPDTILLLRFLLVLVLFNLTAASVCLAISVVFKDVAVASLIATLVMLFEMLFGGLLLNKSSIPPAFQWLQRLSFFNYAFEALVVNEVNGLTLVEEKFGLKIDVPGSLILQAFGLNAQGYWEDVKLLCIMASVFFGVAFLWLQIVVKERR</sequence>
<dbReference type="InterPro" id="IPR017871">
    <property type="entry name" value="ABC_transporter-like_CS"/>
</dbReference>
<evidence type="ECO:0000313" key="12">
    <source>
        <dbReference type="Proteomes" id="UP001527925"/>
    </source>
</evidence>
<keyword evidence="2" id="KW-0813">Transport</keyword>
<feature type="compositionally biased region" description="Low complexity" evidence="8">
    <location>
        <begin position="768"/>
        <end position="790"/>
    </location>
</feature>
<dbReference type="Pfam" id="PF19055">
    <property type="entry name" value="ABC2_membrane_7"/>
    <property type="match status" value="1"/>
</dbReference>
<dbReference type="PANTHER" id="PTHR48041">
    <property type="entry name" value="ABC TRANSPORTER G FAMILY MEMBER 28"/>
    <property type="match status" value="1"/>
</dbReference>
<evidence type="ECO:0000256" key="8">
    <source>
        <dbReference type="SAM" id="MobiDB-lite"/>
    </source>
</evidence>
<dbReference type="InterPro" id="IPR027417">
    <property type="entry name" value="P-loop_NTPase"/>
</dbReference>
<evidence type="ECO:0000256" key="1">
    <source>
        <dbReference type="ARBA" id="ARBA00004141"/>
    </source>
</evidence>
<protein>
    <submittedName>
        <fullName evidence="11">FAD-dependent urate hydroxylase</fullName>
    </submittedName>
</protein>
<feature type="transmembrane region" description="Helical" evidence="9">
    <location>
        <begin position="958"/>
        <end position="984"/>
    </location>
</feature>
<dbReference type="PANTHER" id="PTHR48041:SF2">
    <property type="entry name" value="ATP-DEPENDENT PERMEASE-RELATED"/>
    <property type="match status" value="1"/>
</dbReference>
<feature type="domain" description="ABC transporter" evidence="10">
    <location>
        <begin position="366"/>
        <end position="617"/>
    </location>
</feature>
<comment type="subcellular location">
    <subcellularLocation>
        <location evidence="1">Membrane</location>
        <topology evidence="1">Multi-pass membrane protein</topology>
    </subcellularLocation>
</comment>
<keyword evidence="6 9" id="KW-1133">Transmembrane helix</keyword>
<dbReference type="Pfam" id="PF00005">
    <property type="entry name" value="ABC_tran"/>
    <property type="match status" value="1"/>
</dbReference>
<dbReference type="Proteomes" id="UP001527925">
    <property type="component" value="Unassembled WGS sequence"/>
</dbReference>
<comment type="caution">
    <text evidence="11">The sequence shown here is derived from an EMBL/GenBank/DDBJ whole genome shotgun (WGS) entry which is preliminary data.</text>
</comment>
<evidence type="ECO:0000256" key="9">
    <source>
        <dbReference type="SAM" id="Phobius"/>
    </source>
</evidence>
<dbReference type="PROSITE" id="PS50893">
    <property type="entry name" value="ABC_TRANSPORTER_2"/>
    <property type="match status" value="1"/>
</dbReference>
<keyword evidence="12" id="KW-1185">Reference proteome</keyword>
<feature type="transmembrane region" description="Helical" evidence="9">
    <location>
        <begin position="1004"/>
        <end position="1027"/>
    </location>
</feature>
<dbReference type="SMART" id="SM00382">
    <property type="entry name" value="AAA"/>
    <property type="match status" value="1"/>
</dbReference>
<feature type="compositionally biased region" description="Polar residues" evidence="8">
    <location>
        <begin position="720"/>
        <end position="732"/>
    </location>
</feature>
<dbReference type="InterPro" id="IPR013525">
    <property type="entry name" value="ABC2_TM"/>
</dbReference>
<keyword evidence="7 9" id="KW-0472">Membrane</keyword>
<feature type="region of interest" description="Disordered" evidence="8">
    <location>
        <begin position="309"/>
        <end position="344"/>
    </location>
</feature>
<dbReference type="InterPro" id="IPR050352">
    <property type="entry name" value="ABCG_transporters"/>
</dbReference>
<evidence type="ECO:0000256" key="4">
    <source>
        <dbReference type="ARBA" id="ARBA00022741"/>
    </source>
</evidence>
<evidence type="ECO:0000256" key="7">
    <source>
        <dbReference type="ARBA" id="ARBA00023136"/>
    </source>
</evidence>
<dbReference type="PROSITE" id="PS00211">
    <property type="entry name" value="ABC_TRANSPORTER_1"/>
    <property type="match status" value="1"/>
</dbReference>